<feature type="domain" description="ACT" evidence="1">
    <location>
        <begin position="17"/>
        <end position="91"/>
    </location>
</feature>
<dbReference type="GO" id="GO:0016787">
    <property type="term" value="F:hydrolase activity"/>
    <property type="evidence" value="ECO:0007669"/>
    <property type="project" value="UniProtKB-KW"/>
</dbReference>
<evidence type="ECO:0000313" key="2">
    <source>
        <dbReference type="EMBL" id="MPM79849.1"/>
    </source>
</evidence>
<dbReference type="InterPro" id="IPR045865">
    <property type="entry name" value="ACT-like_dom_sf"/>
</dbReference>
<protein>
    <submittedName>
        <fullName evidence="2">Bifunctional (P)ppGpp synthase/hydrolase RelA</fullName>
    </submittedName>
</protein>
<dbReference type="InterPro" id="IPR002912">
    <property type="entry name" value="ACT_dom"/>
</dbReference>
<dbReference type="CDD" id="cd04876">
    <property type="entry name" value="ACT_RelA-SpoT"/>
    <property type="match status" value="1"/>
</dbReference>
<dbReference type="Pfam" id="PF13291">
    <property type="entry name" value="ACT_4"/>
    <property type="match status" value="1"/>
</dbReference>
<organism evidence="2">
    <name type="scientific">bioreactor metagenome</name>
    <dbReference type="NCBI Taxonomy" id="1076179"/>
    <lineage>
        <taxon>unclassified sequences</taxon>
        <taxon>metagenomes</taxon>
        <taxon>ecological metagenomes</taxon>
    </lineage>
</organism>
<dbReference type="Gene3D" id="3.30.70.260">
    <property type="match status" value="1"/>
</dbReference>
<dbReference type="AlphaFoldDB" id="A0A645CSG2"/>
<keyword evidence="2" id="KW-0378">Hydrolase</keyword>
<dbReference type="PROSITE" id="PS51671">
    <property type="entry name" value="ACT"/>
    <property type="match status" value="1"/>
</dbReference>
<evidence type="ECO:0000259" key="1">
    <source>
        <dbReference type="PROSITE" id="PS51671"/>
    </source>
</evidence>
<reference evidence="2" key="1">
    <citation type="submission" date="2019-08" db="EMBL/GenBank/DDBJ databases">
        <authorList>
            <person name="Kucharzyk K."/>
            <person name="Murdoch R.W."/>
            <person name="Higgins S."/>
            <person name="Loffler F."/>
        </authorList>
    </citation>
    <scope>NUCLEOTIDE SEQUENCE</scope>
</reference>
<accession>A0A645CSG2</accession>
<sequence>MLEVSWSDANKSKFEAEIQIRAVDRKGIINDITHVVAIDKVSLNGINARKGKDSIVSVNLLVEVNNIDELTLLMKKIKSIPGVEDIYRVVN</sequence>
<proteinExistence type="predicted"/>
<comment type="caution">
    <text evidence="2">The sequence shown here is derived from an EMBL/GenBank/DDBJ whole genome shotgun (WGS) entry which is preliminary data.</text>
</comment>
<gene>
    <name evidence="2" type="primary">relA_40</name>
    <name evidence="2" type="ORF">SDC9_126891</name>
</gene>
<dbReference type="SUPFAM" id="SSF55021">
    <property type="entry name" value="ACT-like"/>
    <property type="match status" value="1"/>
</dbReference>
<dbReference type="EMBL" id="VSSQ01029635">
    <property type="protein sequence ID" value="MPM79849.1"/>
    <property type="molecule type" value="Genomic_DNA"/>
</dbReference>
<name>A0A645CSG2_9ZZZZ</name>